<dbReference type="OrthoDB" id="6352026at2759"/>
<accession>A0A8B7NP51</accession>
<feature type="region of interest" description="Disordered" evidence="1">
    <location>
        <begin position="143"/>
        <end position="179"/>
    </location>
</feature>
<dbReference type="Gene3D" id="3.30.420.10">
    <property type="entry name" value="Ribonuclease H-like superfamily/Ribonuclease H"/>
    <property type="match status" value="1"/>
</dbReference>
<dbReference type="GO" id="GO:0003676">
    <property type="term" value="F:nucleic acid binding"/>
    <property type="evidence" value="ECO:0007669"/>
    <property type="project" value="InterPro"/>
</dbReference>
<feature type="compositionally biased region" description="Basic and acidic residues" evidence="1">
    <location>
        <begin position="94"/>
        <end position="105"/>
    </location>
</feature>
<dbReference type="KEGG" id="hazt:108671830"/>
<dbReference type="GeneID" id="108671830"/>
<protein>
    <submittedName>
        <fullName evidence="3">Epithelial splicing regulatory protein 1-like</fullName>
    </submittedName>
</protein>
<sequence>MPSMSIIGEITDGGLVLDEDAAPCERLGIFWCGTAGLGGHLLGTDEENILYIRYLVLDVSTKQTLYEEEFIVRPPAAAVSSGGSSCSSSAASDDGSHTRDAAPHIGEMCRRDYQITEDVVRDRGQPLDCVLKQVEEIFERISGSDAVSSPSNSHNHNHHNSSSISPTDPSTLNSTNSTTTSKKVVLITDGQLHLRQVLHPKSAFHNIELPETYNSFFDLRKEFRRCFKSDEVMSVQDMANNL</sequence>
<dbReference type="Proteomes" id="UP000694843">
    <property type="component" value="Unplaced"/>
</dbReference>
<dbReference type="AlphaFoldDB" id="A0A8B7NP51"/>
<proteinExistence type="predicted"/>
<reference evidence="3" key="1">
    <citation type="submission" date="2025-08" db="UniProtKB">
        <authorList>
            <consortium name="RefSeq"/>
        </authorList>
    </citation>
    <scope>IDENTIFICATION</scope>
    <source>
        <tissue evidence="3">Whole organism</tissue>
    </source>
</reference>
<dbReference type="RefSeq" id="XP_018014911.1">
    <property type="nucleotide sequence ID" value="XM_018159422.2"/>
</dbReference>
<keyword evidence="2" id="KW-1185">Reference proteome</keyword>
<name>A0A8B7NP51_HYAAZ</name>
<evidence type="ECO:0000256" key="1">
    <source>
        <dbReference type="SAM" id="MobiDB-lite"/>
    </source>
</evidence>
<feature type="region of interest" description="Disordered" evidence="1">
    <location>
        <begin position="77"/>
        <end position="105"/>
    </location>
</feature>
<feature type="compositionally biased region" description="Low complexity" evidence="1">
    <location>
        <begin position="77"/>
        <end position="93"/>
    </location>
</feature>
<evidence type="ECO:0000313" key="2">
    <source>
        <dbReference type="Proteomes" id="UP000694843"/>
    </source>
</evidence>
<evidence type="ECO:0000313" key="3">
    <source>
        <dbReference type="RefSeq" id="XP_018014911.1"/>
    </source>
</evidence>
<feature type="compositionally biased region" description="Low complexity" evidence="1">
    <location>
        <begin position="148"/>
        <end position="179"/>
    </location>
</feature>
<gene>
    <name evidence="3" type="primary">LOC108671830</name>
</gene>
<dbReference type="InterPro" id="IPR036397">
    <property type="entry name" value="RNaseH_sf"/>
</dbReference>
<organism evidence="2 3">
    <name type="scientific">Hyalella azteca</name>
    <name type="common">Amphipod</name>
    <dbReference type="NCBI Taxonomy" id="294128"/>
    <lineage>
        <taxon>Eukaryota</taxon>
        <taxon>Metazoa</taxon>
        <taxon>Ecdysozoa</taxon>
        <taxon>Arthropoda</taxon>
        <taxon>Crustacea</taxon>
        <taxon>Multicrustacea</taxon>
        <taxon>Malacostraca</taxon>
        <taxon>Eumalacostraca</taxon>
        <taxon>Peracarida</taxon>
        <taxon>Amphipoda</taxon>
        <taxon>Senticaudata</taxon>
        <taxon>Talitrida</taxon>
        <taxon>Talitroidea</taxon>
        <taxon>Hyalellidae</taxon>
        <taxon>Hyalella</taxon>
    </lineage>
</organism>